<dbReference type="InterPro" id="IPR025420">
    <property type="entry name" value="DUF4143"/>
</dbReference>
<dbReference type="SUPFAM" id="SSF52540">
    <property type="entry name" value="P-loop containing nucleoside triphosphate hydrolases"/>
    <property type="match status" value="1"/>
</dbReference>
<evidence type="ECO:0000259" key="2">
    <source>
        <dbReference type="Pfam" id="PF13635"/>
    </source>
</evidence>
<sequence length="454" mass="52652">MTFHRKAYEKLLTWKRERNGTTAMLIEGARRVGKSTLAREFGRNEYSQHLLIDFSQVPEEIKELFLSQRHDIPSFLNYLLAYYQLQPKPRDTLIIFDEVQMFPTARETIKHLVADGRFDYLETGSLISIKKNVQDILIPSEEQSMNLEPLDFDEFLWAKNEKPLADMIHDSFDTLKPMPQALHRKAARLFREYMLVGGMPQAVDAYVRNEDFHAADEVKRQILKLYRNDIAKYASNQEAKVTAIFERIPSQLSKHEKKFTLTSISPNARYRDYDEAFFWLSDARMTNMCNNSTDPNIGLGLNLEQAAFKCYMSDTGLLVTHAFADNEETSNEIYRDILFDKLQINEGMLTENVVAQQFKAQGHRLFFYSKYDPDTRKNSMEIDFLLARPYSDAAGRSRISPVEVKSTKRYGTASLNKFRATYGKRIGTEYILHPKELEDEGARVRLPLYMAGCL</sequence>
<reference evidence="3 4" key="1">
    <citation type="submission" date="2020-02" db="EMBL/GenBank/DDBJ databases">
        <title>Characterization of phylogenetic diversity of novel bifidobacterial species isolated in Czech ZOOs.</title>
        <authorList>
            <person name="Lugli G.A."/>
            <person name="Vera N.B."/>
            <person name="Ventura M."/>
        </authorList>
    </citation>
    <scope>NUCLEOTIDE SEQUENCE [LARGE SCALE GENOMIC DNA]</scope>
    <source>
        <strain evidence="3 4">DSM 109963</strain>
    </source>
</reference>
<organism evidence="3 4">
    <name type="scientific">Bifidobacterium panos</name>
    <dbReference type="NCBI Taxonomy" id="2675321"/>
    <lineage>
        <taxon>Bacteria</taxon>
        <taxon>Bacillati</taxon>
        <taxon>Actinomycetota</taxon>
        <taxon>Actinomycetes</taxon>
        <taxon>Bifidobacteriales</taxon>
        <taxon>Bifidobacteriaceae</taxon>
        <taxon>Bifidobacterium</taxon>
    </lineage>
</organism>
<dbReference type="Pfam" id="PF13173">
    <property type="entry name" value="AAA_14"/>
    <property type="match status" value="1"/>
</dbReference>
<dbReference type="Proteomes" id="UP000553756">
    <property type="component" value="Unassembled WGS sequence"/>
</dbReference>
<keyword evidence="4" id="KW-1185">Reference proteome</keyword>
<dbReference type="Pfam" id="PF13635">
    <property type="entry name" value="DUF4143"/>
    <property type="match status" value="1"/>
</dbReference>
<dbReference type="PANTHER" id="PTHR33295:SF7">
    <property type="entry name" value="ATPASE"/>
    <property type="match status" value="1"/>
</dbReference>
<dbReference type="InterPro" id="IPR027417">
    <property type="entry name" value="P-loop_NTPase"/>
</dbReference>
<name>A0ABX1SU75_9BIFI</name>
<accession>A0ABX1SU75</accession>
<feature type="domain" description="AAA" evidence="1">
    <location>
        <begin position="22"/>
        <end position="156"/>
    </location>
</feature>
<protein>
    <submittedName>
        <fullName evidence="3">ATPase</fullName>
    </submittedName>
</protein>
<evidence type="ECO:0000313" key="3">
    <source>
        <dbReference type="EMBL" id="NMN01385.1"/>
    </source>
</evidence>
<evidence type="ECO:0000313" key="4">
    <source>
        <dbReference type="Proteomes" id="UP000553756"/>
    </source>
</evidence>
<evidence type="ECO:0000259" key="1">
    <source>
        <dbReference type="Pfam" id="PF13173"/>
    </source>
</evidence>
<gene>
    <name evidence="3" type="ORF">G1C94_0006</name>
</gene>
<dbReference type="EMBL" id="JAAIIJ010000001">
    <property type="protein sequence ID" value="NMN01385.1"/>
    <property type="molecule type" value="Genomic_DNA"/>
</dbReference>
<dbReference type="PANTHER" id="PTHR33295">
    <property type="entry name" value="ATPASE"/>
    <property type="match status" value="1"/>
</dbReference>
<dbReference type="RefSeq" id="WP_172143546.1">
    <property type="nucleotide sequence ID" value="NZ_JAAIIJ010000001.1"/>
</dbReference>
<proteinExistence type="predicted"/>
<comment type="caution">
    <text evidence="3">The sequence shown here is derived from an EMBL/GenBank/DDBJ whole genome shotgun (WGS) entry which is preliminary data.</text>
</comment>
<dbReference type="InterPro" id="IPR041682">
    <property type="entry name" value="AAA_14"/>
</dbReference>
<feature type="domain" description="DUF4143" evidence="2">
    <location>
        <begin position="228"/>
        <end position="406"/>
    </location>
</feature>